<dbReference type="Pfam" id="PF02826">
    <property type="entry name" value="2-Hacid_dh_C"/>
    <property type="match status" value="1"/>
</dbReference>
<keyword evidence="5" id="KW-1185">Reference proteome</keyword>
<evidence type="ECO:0000259" key="3">
    <source>
        <dbReference type="Pfam" id="PF02826"/>
    </source>
</evidence>
<dbReference type="SUPFAM" id="SSF52283">
    <property type="entry name" value="Formate/glycerate dehydrogenase catalytic domain-like"/>
    <property type="match status" value="1"/>
</dbReference>
<reference evidence="4 5" key="1">
    <citation type="journal article" date="2012" name="Science">
        <title>Ecological populations of bacteria act as socially cohesive units of antibiotic production and resistance.</title>
        <authorList>
            <person name="Cordero O.X."/>
            <person name="Wildschutte H."/>
            <person name="Kirkup B."/>
            <person name="Proehl S."/>
            <person name="Ngo L."/>
            <person name="Hussain F."/>
            <person name="Le Roux F."/>
            <person name="Mincer T."/>
            <person name="Polz M.F."/>
        </authorList>
    </citation>
    <scope>NUCLEOTIDE SEQUENCE [LARGE SCALE GENOMIC DNA]</scope>
    <source>
        <strain evidence="4 5">FF-454</strain>
    </source>
</reference>
<dbReference type="SUPFAM" id="SSF51735">
    <property type="entry name" value="NAD(P)-binding Rossmann-fold domains"/>
    <property type="match status" value="1"/>
</dbReference>
<proteinExistence type="predicted"/>
<dbReference type="RefSeq" id="WP_016960656.1">
    <property type="nucleotide sequence ID" value="NZ_AJWN02000011.1"/>
</dbReference>
<dbReference type="AlphaFoldDB" id="A0A1E5CEZ3"/>
<evidence type="ECO:0000313" key="4">
    <source>
        <dbReference type="EMBL" id="OEE64047.1"/>
    </source>
</evidence>
<comment type="caution">
    <text evidence="4">The sequence shown here is derived from an EMBL/GenBank/DDBJ whole genome shotgun (WGS) entry which is preliminary data.</text>
</comment>
<dbReference type="PRINTS" id="PR00411">
    <property type="entry name" value="PNDRDTASEI"/>
</dbReference>
<sequence length="301" mass="33237">MNQLYLCSEYQKLYLSLIEQADLPDLAVTSKIEDANIVLADPPKLAQQIEKAQNLEWLQSTYAGCDALLAQNKRDYLLTNVRGIFGPLMSEYVFGQLLTLTRHLAHYRDAQSQKQWSVLPYQSLINRKMVILGTGSIGAHVAATAKHFGMQVTGVSRSGKLATSFDTVVTTAQLTSQLSDADVVVSTLPSTPETKGLLSHPTLSACNGAILFNVGRGPVLEESALIDAIEHKHIRHAVLDVFANEPLDSTHPFWTHPDITVTPHISAISFPDQVFAIFADNYQRWHQGSALQYTVDFDLGY</sequence>
<keyword evidence="2" id="KW-0520">NAD</keyword>
<dbReference type="CDD" id="cd05300">
    <property type="entry name" value="2-Hacid_dh_1"/>
    <property type="match status" value="1"/>
</dbReference>
<dbReference type="EMBL" id="AJWN02000011">
    <property type="protein sequence ID" value="OEE64047.1"/>
    <property type="molecule type" value="Genomic_DNA"/>
</dbReference>
<protein>
    <submittedName>
        <fullName evidence="4">2-ketoacid reductase</fullName>
    </submittedName>
</protein>
<evidence type="ECO:0000256" key="2">
    <source>
        <dbReference type="ARBA" id="ARBA00023027"/>
    </source>
</evidence>
<organism evidence="4 5">
    <name type="scientific">Enterovibrio norvegicus FF-454</name>
    <dbReference type="NCBI Taxonomy" id="1185651"/>
    <lineage>
        <taxon>Bacteria</taxon>
        <taxon>Pseudomonadati</taxon>
        <taxon>Pseudomonadota</taxon>
        <taxon>Gammaproteobacteria</taxon>
        <taxon>Vibrionales</taxon>
        <taxon>Vibrionaceae</taxon>
        <taxon>Enterovibrio</taxon>
    </lineage>
</organism>
<dbReference type="Gene3D" id="3.40.50.720">
    <property type="entry name" value="NAD(P)-binding Rossmann-like Domain"/>
    <property type="match status" value="2"/>
</dbReference>
<dbReference type="Proteomes" id="UP000095039">
    <property type="component" value="Unassembled WGS sequence"/>
</dbReference>
<accession>A0A1E5CEZ3</accession>
<evidence type="ECO:0000313" key="5">
    <source>
        <dbReference type="Proteomes" id="UP000095039"/>
    </source>
</evidence>
<gene>
    <name evidence="4" type="ORF">A1OK_05965</name>
</gene>
<dbReference type="GO" id="GO:0016491">
    <property type="term" value="F:oxidoreductase activity"/>
    <property type="evidence" value="ECO:0007669"/>
    <property type="project" value="UniProtKB-KW"/>
</dbReference>
<dbReference type="PANTHER" id="PTHR43333:SF1">
    <property type="entry name" value="D-ISOMER SPECIFIC 2-HYDROXYACID DEHYDROGENASE NAD-BINDING DOMAIN-CONTAINING PROTEIN"/>
    <property type="match status" value="1"/>
</dbReference>
<dbReference type="InterPro" id="IPR036291">
    <property type="entry name" value="NAD(P)-bd_dom_sf"/>
</dbReference>
<feature type="domain" description="D-isomer specific 2-hydroxyacid dehydrogenase NAD-binding" evidence="3">
    <location>
        <begin position="95"/>
        <end position="266"/>
    </location>
</feature>
<dbReference type="PANTHER" id="PTHR43333">
    <property type="entry name" value="2-HACID_DH_C DOMAIN-CONTAINING PROTEIN"/>
    <property type="match status" value="1"/>
</dbReference>
<name>A0A1E5CEZ3_9GAMM</name>
<dbReference type="FunFam" id="3.40.50.720:FF:000363">
    <property type="entry name" value="D-isomer specific 2-hydroxyacid dehydrogenase"/>
    <property type="match status" value="1"/>
</dbReference>
<dbReference type="InterPro" id="IPR006140">
    <property type="entry name" value="D-isomer_DH_NAD-bd"/>
</dbReference>
<evidence type="ECO:0000256" key="1">
    <source>
        <dbReference type="ARBA" id="ARBA00023002"/>
    </source>
</evidence>
<keyword evidence="1" id="KW-0560">Oxidoreductase</keyword>
<dbReference type="GO" id="GO:0051287">
    <property type="term" value="F:NAD binding"/>
    <property type="evidence" value="ECO:0007669"/>
    <property type="project" value="InterPro"/>
</dbReference>